<evidence type="ECO:0000313" key="3">
    <source>
        <dbReference type="Proteomes" id="UP001190700"/>
    </source>
</evidence>
<sequence length="130" mass="14318">MRNVSTSHSAAKFVAACIQSLSTGSTGVRRPLVLGTGEYPKWKTLSNSHLARCVTSRETVEIPGHDGRRAGYRRRRTWIPQAPRRPRAWRAGENNKRRASGSAGSQRAHAVPHTHNRRVGAAFIRQGANA</sequence>
<dbReference type="EMBL" id="LGRX02003699">
    <property type="protein sequence ID" value="KAK3281793.1"/>
    <property type="molecule type" value="Genomic_DNA"/>
</dbReference>
<keyword evidence="3" id="KW-1185">Reference proteome</keyword>
<accession>A0AAE0LE11</accession>
<comment type="caution">
    <text evidence="2">The sequence shown here is derived from an EMBL/GenBank/DDBJ whole genome shotgun (WGS) entry which is preliminary data.</text>
</comment>
<name>A0AAE0LE11_9CHLO</name>
<dbReference type="AlphaFoldDB" id="A0AAE0LE11"/>
<feature type="region of interest" description="Disordered" evidence="1">
    <location>
        <begin position="62"/>
        <end position="118"/>
    </location>
</feature>
<proteinExistence type="predicted"/>
<protein>
    <submittedName>
        <fullName evidence="2">Uncharacterized protein</fullName>
    </submittedName>
</protein>
<evidence type="ECO:0000313" key="2">
    <source>
        <dbReference type="EMBL" id="KAK3281793.1"/>
    </source>
</evidence>
<dbReference type="Proteomes" id="UP001190700">
    <property type="component" value="Unassembled WGS sequence"/>
</dbReference>
<evidence type="ECO:0000256" key="1">
    <source>
        <dbReference type="SAM" id="MobiDB-lite"/>
    </source>
</evidence>
<organism evidence="2 3">
    <name type="scientific">Cymbomonas tetramitiformis</name>
    <dbReference type="NCBI Taxonomy" id="36881"/>
    <lineage>
        <taxon>Eukaryota</taxon>
        <taxon>Viridiplantae</taxon>
        <taxon>Chlorophyta</taxon>
        <taxon>Pyramimonadophyceae</taxon>
        <taxon>Pyramimonadales</taxon>
        <taxon>Pyramimonadaceae</taxon>
        <taxon>Cymbomonas</taxon>
    </lineage>
</organism>
<reference evidence="2 3" key="1">
    <citation type="journal article" date="2015" name="Genome Biol. Evol.">
        <title>Comparative Genomics of a Bacterivorous Green Alga Reveals Evolutionary Causalities and Consequences of Phago-Mixotrophic Mode of Nutrition.</title>
        <authorList>
            <person name="Burns J.A."/>
            <person name="Paasch A."/>
            <person name="Narechania A."/>
            <person name="Kim E."/>
        </authorList>
    </citation>
    <scope>NUCLEOTIDE SEQUENCE [LARGE SCALE GENOMIC DNA]</scope>
    <source>
        <strain evidence="2 3">PLY_AMNH</strain>
    </source>
</reference>
<gene>
    <name evidence="2" type="ORF">CYMTET_10439</name>
</gene>